<feature type="region of interest" description="Disordered" evidence="5">
    <location>
        <begin position="180"/>
        <end position="201"/>
    </location>
</feature>
<dbReference type="InterPro" id="IPR008253">
    <property type="entry name" value="Marvel"/>
</dbReference>
<feature type="transmembrane region" description="Helical" evidence="6">
    <location>
        <begin position="33"/>
        <end position="53"/>
    </location>
</feature>
<evidence type="ECO:0000256" key="2">
    <source>
        <dbReference type="ARBA" id="ARBA00022692"/>
    </source>
</evidence>
<dbReference type="PANTHER" id="PTHR39608:SF2">
    <property type="entry name" value="MARVEL DOMAIN-CONTAINING PROTEIN"/>
    <property type="match status" value="1"/>
</dbReference>
<evidence type="ECO:0000256" key="4">
    <source>
        <dbReference type="ARBA" id="ARBA00023136"/>
    </source>
</evidence>
<dbReference type="EMBL" id="RZGK01000019">
    <property type="protein sequence ID" value="KAF9691965.1"/>
    <property type="molecule type" value="Genomic_DNA"/>
</dbReference>
<evidence type="ECO:0000313" key="9">
    <source>
        <dbReference type="Proteomes" id="UP000651452"/>
    </source>
</evidence>
<accession>A0A8H7IT28</accession>
<reference evidence="8" key="2">
    <citation type="submission" date="2020-09" db="EMBL/GenBank/DDBJ databases">
        <title>Reference genome assembly for Australian Ascochyta lentis isolate Al4.</title>
        <authorList>
            <person name="Lee R.C."/>
            <person name="Farfan-Caceres L.M."/>
            <person name="Debler J.W."/>
            <person name="Williams A.H."/>
            <person name="Henares B.M."/>
        </authorList>
    </citation>
    <scope>NUCLEOTIDE SEQUENCE</scope>
    <source>
        <strain evidence="8">Al4</strain>
    </source>
</reference>
<dbReference type="AlphaFoldDB" id="A0A8H7IT28"/>
<evidence type="ECO:0000256" key="5">
    <source>
        <dbReference type="SAM" id="MobiDB-lite"/>
    </source>
</evidence>
<comment type="subcellular location">
    <subcellularLocation>
        <location evidence="1">Membrane</location>
        <topology evidence="1">Multi-pass membrane protein</topology>
    </subcellularLocation>
</comment>
<reference evidence="8" key="1">
    <citation type="submission" date="2018-12" db="EMBL/GenBank/DDBJ databases">
        <authorList>
            <person name="Syme R.A."/>
            <person name="Farfan-Caceres L."/>
            <person name="Lichtenzveig J."/>
        </authorList>
    </citation>
    <scope>NUCLEOTIDE SEQUENCE</scope>
    <source>
        <strain evidence="8">Al4</strain>
    </source>
</reference>
<dbReference type="Proteomes" id="UP000651452">
    <property type="component" value="Unassembled WGS sequence"/>
</dbReference>
<gene>
    <name evidence="8" type="ORF">EKO04_010068</name>
</gene>
<dbReference type="GO" id="GO:0016020">
    <property type="term" value="C:membrane"/>
    <property type="evidence" value="ECO:0007669"/>
    <property type="project" value="UniProtKB-SubCell"/>
</dbReference>
<comment type="caution">
    <text evidence="8">The sequence shown here is derived from an EMBL/GenBank/DDBJ whole genome shotgun (WGS) entry which is preliminary data.</text>
</comment>
<evidence type="ECO:0000259" key="7">
    <source>
        <dbReference type="Pfam" id="PF01284"/>
    </source>
</evidence>
<feature type="domain" description="MARVEL" evidence="7">
    <location>
        <begin position="38"/>
        <end position="154"/>
    </location>
</feature>
<feature type="compositionally biased region" description="Low complexity" evidence="5">
    <location>
        <begin position="183"/>
        <end position="201"/>
    </location>
</feature>
<proteinExistence type="predicted"/>
<protein>
    <recommendedName>
        <fullName evidence="7">MARVEL domain-containing protein</fullName>
    </recommendedName>
</protein>
<evidence type="ECO:0000313" key="8">
    <source>
        <dbReference type="EMBL" id="KAF9691965.1"/>
    </source>
</evidence>
<feature type="transmembrane region" description="Helical" evidence="6">
    <location>
        <begin position="140"/>
        <end position="160"/>
    </location>
</feature>
<evidence type="ECO:0000256" key="6">
    <source>
        <dbReference type="SAM" id="Phobius"/>
    </source>
</evidence>
<feature type="transmembrane region" description="Helical" evidence="6">
    <location>
        <begin position="65"/>
        <end position="86"/>
    </location>
</feature>
<keyword evidence="9" id="KW-1185">Reference proteome</keyword>
<keyword evidence="4 6" id="KW-0472">Membrane</keyword>
<keyword evidence="3 6" id="KW-1133">Transmembrane helix</keyword>
<name>A0A8H7IT28_9PLEO</name>
<dbReference type="PANTHER" id="PTHR39608">
    <property type="entry name" value="INTEGRAL MEMBRANE PROTEIN (AFU_ORTHOLOGUE AFUA_5G08640)"/>
    <property type="match status" value="1"/>
</dbReference>
<dbReference type="OrthoDB" id="20872at2759"/>
<sequence>MAFGRRTNAAPAPTTDYGAPAVRSNKLRRPLIAANHALHLISSLIVLGISAYFLNKFTHNTHLRYWVALAAIDVFLYLFALALPALKTYKGYLAPLTWILSYLWLTAFIFAAQDYEYNGGCAVNSPRFVNKCNLKRTLEAFAFIAFFTTLVGTLLEARLWDVQRFKRTLPVGVEKNHGVGAEPAVGAHTGTAAPAAARETV</sequence>
<evidence type="ECO:0000256" key="1">
    <source>
        <dbReference type="ARBA" id="ARBA00004141"/>
    </source>
</evidence>
<keyword evidence="2 6" id="KW-0812">Transmembrane</keyword>
<dbReference type="Pfam" id="PF01284">
    <property type="entry name" value="MARVEL"/>
    <property type="match status" value="1"/>
</dbReference>
<evidence type="ECO:0000256" key="3">
    <source>
        <dbReference type="ARBA" id="ARBA00022989"/>
    </source>
</evidence>
<organism evidence="8 9">
    <name type="scientific">Ascochyta lentis</name>
    <dbReference type="NCBI Taxonomy" id="205686"/>
    <lineage>
        <taxon>Eukaryota</taxon>
        <taxon>Fungi</taxon>
        <taxon>Dikarya</taxon>
        <taxon>Ascomycota</taxon>
        <taxon>Pezizomycotina</taxon>
        <taxon>Dothideomycetes</taxon>
        <taxon>Pleosporomycetidae</taxon>
        <taxon>Pleosporales</taxon>
        <taxon>Pleosporineae</taxon>
        <taxon>Didymellaceae</taxon>
        <taxon>Ascochyta</taxon>
    </lineage>
</organism>
<feature type="transmembrane region" description="Helical" evidence="6">
    <location>
        <begin position="93"/>
        <end position="112"/>
    </location>
</feature>